<dbReference type="EMBL" id="FOLL01000001">
    <property type="protein sequence ID" value="SFB81166.1"/>
    <property type="molecule type" value="Genomic_DNA"/>
</dbReference>
<dbReference type="InterPro" id="IPR053161">
    <property type="entry name" value="Ulvan_degrading_GH"/>
</dbReference>
<dbReference type="PANTHER" id="PTHR36848">
    <property type="entry name" value="DNA-BINDING PROTEIN (PUTATIVE SECRETED PROTEIN)-RELATED"/>
    <property type="match status" value="1"/>
</dbReference>
<evidence type="ECO:0000313" key="2">
    <source>
        <dbReference type="Proteomes" id="UP000199577"/>
    </source>
</evidence>
<dbReference type="InterPro" id="IPR008979">
    <property type="entry name" value="Galactose-bd-like_sf"/>
</dbReference>
<sequence length="907" mass="101696">MVVGMWGILGAQAGWGQTDPWPSVGNEAKPWARWWWMGNAINEQTITQLMGEYADVGFGGLEIAPIYGAKGYEQQYLPYLSPDWMAMLRHAVKRGDSLGLGIDLTVGTGWPFGGPQVRLEDAATRVVYRTFEVQAGMPFTKKIVPEDPKQLSAPLLSLTAYDERGHAKVITNRVAADGTLKWQPTNGRWTLYAVFEGKTFQRVKRAAPGGEGYTLNHFSRDALNRYLSRFDSAFHRKPQGIRAFYNDSYEVYGADWSADFFTEFKKRRGYDLRLQVRELFSGDTTANTSRVKSDYRETMAELLLEQFTVPWTQWAHRYGSATKNQAHGSPGNLLDLYAAVDIPEAETFGSSFFPIPGLRRDSADVRNVDPDPVMMKFASSAANVTGKRLASSETFTWLTEHFKTSLAQCKPEVEQCFLAGINHVFYHGVTYSPEEAGWPGWLFYASVNFVPNNSWWPHLDGLNGYITRVQSVLQSGKSDNELLMYWPVYDNWDDADGRMMTFTVHHIDRWLQPTPFYENLQLLHRHGYAVDFISDNLLAAATVSNGRIRTSPDGTPYKALVVPVTRRMPEETLRKLINLARQGATIVLQAVPEDIPGLGNYTKRHTTFKKTVAALPGSGAVISPDVVSALQTQDIHGEPLAAHGLGFIRRNAADGTYYYVVNHQSNAVDAYIPLLAAGNGMALMLDPQSGAFGKTPCVAMNGHYGVRIQLRPGEAVIVKVGAETGGAVPDWDYLGQKLDEIPLANPWQLEFENGGPELPKSLRMDTLQLWTRNPDEVYQTFSGMASYSTTVTVDKTADPALYVLELEKVHESARVYINEQEAGLVWSLPYRLRIGHLLKPGENSVRIEVANLMANRIRDMDRKGMEWRRYHEINFVNIDYKPFDAADWLIQPSGLAGPARIIRYKSE</sequence>
<dbReference type="SUPFAM" id="SSF49785">
    <property type="entry name" value="Galactose-binding domain-like"/>
    <property type="match status" value="1"/>
</dbReference>
<dbReference type="PANTHER" id="PTHR36848:SF2">
    <property type="entry name" value="SECRETED PROTEIN"/>
    <property type="match status" value="1"/>
</dbReference>
<gene>
    <name evidence="1" type="ORF">SAMN05421747_101262</name>
</gene>
<proteinExistence type="predicted"/>
<evidence type="ECO:0000313" key="1">
    <source>
        <dbReference type="EMBL" id="SFB81166.1"/>
    </source>
</evidence>
<dbReference type="NCBIfam" id="NF045579">
    <property type="entry name" value="rhamnoside_JR"/>
    <property type="match status" value="1"/>
</dbReference>
<protein>
    <submittedName>
        <fullName evidence="1">Alpha-L-rhamnosidase</fullName>
    </submittedName>
</protein>
<dbReference type="STRING" id="623281.SAMN05421747_101262"/>
<dbReference type="AlphaFoldDB" id="A0A1I1E3D7"/>
<dbReference type="Gene3D" id="2.60.120.260">
    <property type="entry name" value="Galactose-binding domain-like"/>
    <property type="match status" value="1"/>
</dbReference>
<dbReference type="Proteomes" id="UP000199577">
    <property type="component" value="Unassembled WGS sequence"/>
</dbReference>
<organism evidence="1 2">
    <name type="scientific">Parapedobacter composti</name>
    <dbReference type="NCBI Taxonomy" id="623281"/>
    <lineage>
        <taxon>Bacteria</taxon>
        <taxon>Pseudomonadati</taxon>
        <taxon>Bacteroidota</taxon>
        <taxon>Sphingobacteriia</taxon>
        <taxon>Sphingobacteriales</taxon>
        <taxon>Sphingobacteriaceae</taxon>
        <taxon>Parapedobacter</taxon>
    </lineage>
</organism>
<name>A0A1I1E3D7_9SPHI</name>
<reference evidence="1 2" key="1">
    <citation type="submission" date="2016-10" db="EMBL/GenBank/DDBJ databases">
        <authorList>
            <person name="de Groot N.N."/>
        </authorList>
    </citation>
    <scope>NUCLEOTIDE SEQUENCE [LARGE SCALE GENOMIC DNA]</scope>
    <source>
        <strain evidence="1 2">DSM 22900</strain>
    </source>
</reference>
<dbReference type="Pfam" id="PF17132">
    <property type="entry name" value="Glyco_hydro_106"/>
    <property type="match status" value="2"/>
</dbReference>
<keyword evidence="2" id="KW-1185">Reference proteome</keyword>
<accession>A0A1I1E3D7</accession>